<evidence type="ECO:0000313" key="2">
    <source>
        <dbReference type="EMBL" id="GAF68586.1"/>
    </source>
</evidence>
<keyword evidence="1" id="KW-0472">Membrane</keyword>
<feature type="transmembrane region" description="Helical" evidence="1">
    <location>
        <begin position="12"/>
        <end position="45"/>
    </location>
</feature>
<reference evidence="2" key="1">
    <citation type="journal article" date="2014" name="Front. Microbiol.">
        <title>High frequency of phylogenetically diverse reductive dehalogenase-homologous genes in deep subseafloor sedimentary metagenomes.</title>
        <authorList>
            <person name="Kawai M."/>
            <person name="Futagami T."/>
            <person name="Toyoda A."/>
            <person name="Takaki Y."/>
            <person name="Nishi S."/>
            <person name="Hori S."/>
            <person name="Arai W."/>
            <person name="Tsubouchi T."/>
            <person name="Morono Y."/>
            <person name="Uchiyama I."/>
            <person name="Ito T."/>
            <person name="Fujiyama A."/>
            <person name="Inagaki F."/>
            <person name="Takami H."/>
        </authorList>
    </citation>
    <scope>NUCLEOTIDE SEQUENCE</scope>
    <source>
        <strain evidence="2">Expedition CK06-06</strain>
    </source>
</reference>
<feature type="transmembrane region" description="Helical" evidence="1">
    <location>
        <begin position="67"/>
        <end position="88"/>
    </location>
</feature>
<evidence type="ECO:0000256" key="1">
    <source>
        <dbReference type="SAM" id="Phobius"/>
    </source>
</evidence>
<gene>
    <name evidence="2" type="ORF">S01H1_17015</name>
</gene>
<keyword evidence="1" id="KW-0812">Transmembrane</keyword>
<organism evidence="2">
    <name type="scientific">marine sediment metagenome</name>
    <dbReference type="NCBI Taxonomy" id="412755"/>
    <lineage>
        <taxon>unclassified sequences</taxon>
        <taxon>metagenomes</taxon>
        <taxon>ecological metagenomes</taxon>
    </lineage>
</organism>
<proteinExistence type="predicted"/>
<dbReference type="EMBL" id="BARS01008986">
    <property type="protein sequence ID" value="GAF68586.1"/>
    <property type="molecule type" value="Genomic_DNA"/>
</dbReference>
<sequence length="92" mass="10049">MEEGIQKGIGKFFLSLFCSLVAYLSFGGVCGVVVVIGGLFILGIFPLMLIDGSTSFSALSNYNVEEFFMAQLDVLFVLGVFLGLYWAYKTQP</sequence>
<protein>
    <submittedName>
        <fullName evidence="2">Uncharacterized protein</fullName>
    </submittedName>
</protein>
<comment type="caution">
    <text evidence="2">The sequence shown here is derived from an EMBL/GenBank/DDBJ whole genome shotgun (WGS) entry which is preliminary data.</text>
</comment>
<dbReference type="AlphaFoldDB" id="X0RZZ8"/>
<accession>X0RZZ8</accession>
<name>X0RZZ8_9ZZZZ</name>
<keyword evidence="1" id="KW-1133">Transmembrane helix</keyword>